<comment type="similarity">
    <text evidence="2">Belongs to the universal ribosomal protein uL29 family.</text>
</comment>
<dbReference type="InterPro" id="IPR010729">
    <property type="entry name" value="Ribosomal_uL29_mit"/>
</dbReference>
<protein>
    <recommendedName>
        <fullName evidence="6">Large ribosomal subunit protein uL29m</fullName>
    </recommendedName>
    <alternativeName>
        <fullName evidence="7">54S ribosomal protein L4, mitochondrial</fullName>
    </alternativeName>
</protein>
<dbReference type="EMBL" id="KV722530">
    <property type="protein sequence ID" value="OCH86399.1"/>
    <property type="molecule type" value="Genomic_DNA"/>
</dbReference>
<name>A0A8E2AR18_9APHY</name>
<reference evidence="10 11" key="1">
    <citation type="submission" date="2016-07" db="EMBL/GenBank/DDBJ databases">
        <title>Draft genome of the white-rot fungus Obba rivulosa 3A-2.</title>
        <authorList>
            <consortium name="DOE Joint Genome Institute"/>
            <person name="Miettinen O."/>
            <person name="Riley R."/>
            <person name="Acob R."/>
            <person name="Barry K."/>
            <person name="Cullen D."/>
            <person name="De Vries R."/>
            <person name="Hainaut M."/>
            <person name="Hatakka A."/>
            <person name="Henrissat B."/>
            <person name="Hilden K."/>
            <person name="Kuo R."/>
            <person name="Labutti K."/>
            <person name="Lipzen A."/>
            <person name="Makela M.R."/>
            <person name="Sandor L."/>
            <person name="Spatafora J.W."/>
            <person name="Grigoriev I.V."/>
            <person name="Hibbett D.S."/>
        </authorList>
    </citation>
    <scope>NUCLEOTIDE SEQUENCE [LARGE SCALE GENOMIC DNA]</scope>
    <source>
        <strain evidence="10 11">3A-2</strain>
    </source>
</reference>
<evidence type="ECO:0000256" key="8">
    <source>
        <dbReference type="SAM" id="MobiDB-lite"/>
    </source>
</evidence>
<keyword evidence="4" id="KW-0496">Mitochondrion</keyword>
<evidence type="ECO:0000256" key="2">
    <source>
        <dbReference type="ARBA" id="ARBA00009254"/>
    </source>
</evidence>
<dbReference type="Pfam" id="PF06984">
    <property type="entry name" value="MRP-L47"/>
    <property type="match status" value="1"/>
</dbReference>
<keyword evidence="11" id="KW-1185">Reference proteome</keyword>
<evidence type="ECO:0000256" key="9">
    <source>
        <dbReference type="SAM" id="SignalP"/>
    </source>
</evidence>
<dbReference type="GO" id="GO:0005762">
    <property type="term" value="C:mitochondrial large ribosomal subunit"/>
    <property type="evidence" value="ECO:0007669"/>
    <property type="project" value="TreeGrafter"/>
</dbReference>
<dbReference type="InterPro" id="IPR038340">
    <property type="entry name" value="MRP-L47_sf"/>
</dbReference>
<dbReference type="OrthoDB" id="270763at2759"/>
<evidence type="ECO:0000313" key="10">
    <source>
        <dbReference type="EMBL" id="OCH86399.1"/>
    </source>
</evidence>
<organism evidence="10 11">
    <name type="scientific">Obba rivulosa</name>
    <dbReference type="NCBI Taxonomy" id="1052685"/>
    <lineage>
        <taxon>Eukaryota</taxon>
        <taxon>Fungi</taxon>
        <taxon>Dikarya</taxon>
        <taxon>Basidiomycota</taxon>
        <taxon>Agaricomycotina</taxon>
        <taxon>Agaricomycetes</taxon>
        <taxon>Polyporales</taxon>
        <taxon>Gelatoporiaceae</taxon>
        <taxon>Obba</taxon>
    </lineage>
</organism>
<evidence type="ECO:0000256" key="4">
    <source>
        <dbReference type="ARBA" id="ARBA00023128"/>
    </source>
</evidence>
<feature type="region of interest" description="Disordered" evidence="8">
    <location>
        <begin position="27"/>
        <end position="61"/>
    </location>
</feature>
<dbReference type="PANTHER" id="PTHR21183:SF18">
    <property type="entry name" value="LARGE RIBOSOMAL SUBUNIT PROTEIN UL29M"/>
    <property type="match status" value="1"/>
</dbReference>
<feature type="compositionally biased region" description="Polar residues" evidence="8">
    <location>
        <begin position="27"/>
        <end position="36"/>
    </location>
</feature>
<feature type="chain" id="PRO_5034929303" description="Large ribosomal subunit protein uL29m" evidence="9">
    <location>
        <begin position="25"/>
        <end position="244"/>
    </location>
</feature>
<dbReference type="AlphaFoldDB" id="A0A8E2AR18"/>
<accession>A0A8E2AR18</accession>
<dbReference type="GO" id="GO:0032543">
    <property type="term" value="P:mitochondrial translation"/>
    <property type="evidence" value="ECO:0007669"/>
    <property type="project" value="TreeGrafter"/>
</dbReference>
<feature type="region of interest" description="Disordered" evidence="8">
    <location>
        <begin position="194"/>
        <end position="244"/>
    </location>
</feature>
<feature type="signal peptide" evidence="9">
    <location>
        <begin position="1"/>
        <end position="24"/>
    </location>
</feature>
<evidence type="ECO:0000256" key="3">
    <source>
        <dbReference type="ARBA" id="ARBA00022980"/>
    </source>
</evidence>
<keyword evidence="5" id="KW-0687">Ribonucleoprotein</keyword>
<evidence type="ECO:0000313" key="11">
    <source>
        <dbReference type="Proteomes" id="UP000250043"/>
    </source>
</evidence>
<dbReference type="PANTHER" id="PTHR21183">
    <property type="entry name" value="RIBOSOMAL PROTEIN L47, MITOCHONDRIAL-RELATED"/>
    <property type="match status" value="1"/>
</dbReference>
<dbReference type="GO" id="GO:0003735">
    <property type="term" value="F:structural constituent of ribosome"/>
    <property type="evidence" value="ECO:0007669"/>
    <property type="project" value="InterPro"/>
</dbReference>
<keyword evidence="3" id="KW-0689">Ribosomal protein</keyword>
<keyword evidence="9" id="KW-0732">Signal</keyword>
<evidence type="ECO:0000256" key="1">
    <source>
        <dbReference type="ARBA" id="ARBA00004173"/>
    </source>
</evidence>
<sequence>MLPSMSTRAFSSLLSLSLRARTLATHATNLPSTSSEAQKETAVATSKAPEGAAEGALRPHLNIPVNPNHGLYAFFRKTVKDGVTSYETLESPNSLSYRSGRSWTAAELRRKSFKDLHTLWYVLLRERNLLATQAEEGRRVLGGKIAGTPLSKQAFKCRKSMARIKYVIQERRLAYEGAVRLFAEQREKQLAAQARRAGAIKEPAGDAAEEAEKGRTQPDEAQSAANLAVSGLFESVRQDTGRRA</sequence>
<dbReference type="Gene3D" id="6.10.330.20">
    <property type="match status" value="1"/>
</dbReference>
<evidence type="ECO:0000256" key="7">
    <source>
        <dbReference type="ARBA" id="ARBA00035399"/>
    </source>
</evidence>
<dbReference type="Proteomes" id="UP000250043">
    <property type="component" value="Unassembled WGS sequence"/>
</dbReference>
<gene>
    <name evidence="10" type="ORF">OBBRIDRAFT_828336</name>
</gene>
<comment type="subcellular location">
    <subcellularLocation>
        <location evidence="1">Mitochondrion</location>
    </subcellularLocation>
</comment>
<proteinExistence type="inferred from homology"/>
<evidence type="ECO:0000256" key="5">
    <source>
        <dbReference type="ARBA" id="ARBA00023274"/>
    </source>
</evidence>
<evidence type="ECO:0000256" key="6">
    <source>
        <dbReference type="ARBA" id="ARBA00035289"/>
    </source>
</evidence>